<name>A0A498CE71_9GAMM</name>
<comment type="caution">
    <text evidence="1">The sequence shown here is derived from an EMBL/GenBank/DDBJ whole genome shotgun (WGS) entry which is preliminary data.</text>
</comment>
<gene>
    <name evidence="1" type="ORF">DFR31_1574</name>
</gene>
<dbReference type="EMBL" id="RCDA01000001">
    <property type="protein sequence ID" value="RLK51630.1"/>
    <property type="molecule type" value="Genomic_DNA"/>
</dbReference>
<proteinExistence type="predicted"/>
<sequence length="595" mass="65289">MVERFSRCQDLLTDALREQVRPGVGLWDPLRAGPTPPDHYGNTSAALALLLSRGGPDPMWQEPLGAWLGLAQGRIGHAPFNRFLLNLIAGVPAAREVGSGRALLAGRNRCRLQRHYPSNNWRLLAQLCQLIEAETTWRRQRALDNLLSSLDRWLTSAGGFIDFPARPQKGTLGATPIAYHHKALFVTTVAACFVDSSKLSQALQRMLDWALSYWDGAGHAGGYGRSTHSLFGDACLVASLRLLGVQGTESRPTGAGQVLDGVLARWEAQRRSDGLIGLTPADGESAGQSGWDNYMYLSVYNAWAAAILAWAEFMRVSGDNRPGLSDIRWPDHDKAVGQDQEAGLMCIKGHDGLRVFLSTRGQTPQAFSRTHAELRYAGGVPFHVNCERRVLCPPTLRIARDDLLARPAMLGWTPVFRVQGELWGLTDYALISVREDDSGVQVVLEGVATALLRPEPITFWQRFFTAVDWRLGGNQGRRSALRRGKNYALSARLTFSVARTSRRVAQELVLHQGESRPVEYLNPGGHALVAIHPPAQREISFSRIGPAQGEAPFHDAKQDVDEVPVDAAIGHAVGCAMRPAVLPPGAYRQRLVLAW</sequence>
<accession>A0A498CE71</accession>
<protein>
    <recommendedName>
        <fullName evidence="3">Heparinase II/III-like protein</fullName>
    </recommendedName>
</protein>
<reference evidence="1 2" key="1">
    <citation type="submission" date="2018-10" db="EMBL/GenBank/DDBJ databases">
        <title>Genomic Encyclopedia of Type Strains, Phase IV (KMG-IV): sequencing the most valuable type-strain genomes for metagenomic binning, comparative biology and taxonomic classification.</title>
        <authorList>
            <person name="Goeker M."/>
        </authorList>
    </citation>
    <scope>NUCLEOTIDE SEQUENCE [LARGE SCALE GENOMIC DNA]</scope>
    <source>
        <strain evidence="1 2">DSM 12769</strain>
    </source>
</reference>
<evidence type="ECO:0008006" key="3">
    <source>
        <dbReference type="Google" id="ProtNLM"/>
    </source>
</evidence>
<dbReference type="Proteomes" id="UP000275461">
    <property type="component" value="Unassembled WGS sequence"/>
</dbReference>
<dbReference type="AlphaFoldDB" id="A0A498CE71"/>
<evidence type="ECO:0000313" key="1">
    <source>
        <dbReference type="EMBL" id="RLK51630.1"/>
    </source>
</evidence>
<keyword evidence="2" id="KW-1185">Reference proteome</keyword>
<evidence type="ECO:0000313" key="2">
    <source>
        <dbReference type="Proteomes" id="UP000275461"/>
    </source>
</evidence>
<organism evidence="1 2">
    <name type="scientific">Alkalispirillum mobile</name>
    <dbReference type="NCBI Taxonomy" id="85925"/>
    <lineage>
        <taxon>Bacteria</taxon>
        <taxon>Pseudomonadati</taxon>
        <taxon>Pseudomonadota</taxon>
        <taxon>Gammaproteobacteria</taxon>
        <taxon>Chromatiales</taxon>
        <taxon>Ectothiorhodospiraceae</taxon>
        <taxon>Alkalispirillum</taxon>
    </lineage>
</organism>